<accession>A0A0V0T4L4</accession>
<keyword evidence="3" id="KW-1185">Reference proteome</keyword>
<protein>
    <submittedName>
        <fullName evidence="2">Uncharacterized protein</fullName>
    </submittedName>
</protein>
<gene>
    <name evidence="2" type="ORF">T05_9869</name>
</gene>
<evidence type="ECO:0000313" key="2">
    <source>
        <dbReference type="EMBL" id="KRX34020.1"/>
    </source>
</evidence>
<feature type="compositionally biased region" description="Polar residues" evidence="1">
    <location>
        <begin position="85"/>
        <end position="96"/>
    </location>
</feature>
<proteinExistence type="predicted"/>
<dbReference type="Proteomes" id="UP000055048">
    <property type="component" value="Unassembled WGS sequence"/>
</dbReference>
<organism evidence="2 3">
    <name type="scientific">Trichinella murrelli</name>
    <dbReference type="NCBI Taxonomy" id="144512"/>
    <lineage>
        <taxon>Eukaryota</taxon>
        <taxon>Metazoa</taxon>
        <taxon>Ecdysozoa</taxon>
        <taxon>Nematoda</taxon>
        <taxon>Enoplea</taxon>
        <taxon>Dorylaimia</taxon>
        <taxon>Trichinellida</taxon>
        <taxon>Trichinellidae</taxon>
        <taxon>Trichinella</taxon>
    </lineage>
</organism>
<sequence>MLTVCKNRTGSVRSRCSSTICQTFARRENESGLYDVGSSSPTEYRVVQKTVVYGRMQADRPTTNIRSFYSATNNQRNALRRQQRTESQYRTGRNNSTRNRWLLQRQARIGGPGSGSFGPPMSSSLTAAPLISRWSFGVPPPHGVSLTPPGYCPRPTRDFRPPAPGQVTPTKSVLFRSEHCVSLLARPDVQQRIKNTNTQINTVQVYHILKAARTLRITRAQFKEGLDKADLDYQPLIIVVEFVDETSVSV</sequence>
<reference evidence="2 3" key="1">
    <citation type="submission" date="2015-01" db="EMBL/GenBank/DDBJ databases">
        <title>Evolution of Trichinella species and genotypes.</title>
        <authorList>
            <person name="Korhonen P.K."/>
            <person name="Edoardo P."/>
            <person name="Giuseppe L.R."/>
            <person name="Gasser R.B."/>
        </authorList>
    </citation>
    <scope>NUCLEOTIDE SEQUENCE [LARGE SCALE GENOMIC DNA]</scope>
    <source>
        <strain evidence="2">ISS417</strain>
    </source>
</reference>
<dbReference type="EMBL" id="JYDJ01000650">
    <property type="protein sequence ID" value="KRX34020.1"/>
    <property type="molecule type" value="Genomic_DNA"/>
</dbReference>
<dbReference type="AlphaFoldDB" id="A0A0V0T4L4"/>
<comment type="caution">
    <text evidence="2">The sequence shown here is derived from an EMBL/GenBank/DDBJ whole genome shotgun (WGS) entry which is preliminary data.</text>
</comment>
<name>A0A0V0T4L4_9BILA</name>
<evidence type="ECO:0000256" key="1">
    <source>
        <dbReference type="SAM" id="MobiDB-lite"/>
    </source>
</evidence>
<feature type="region of interest" description="Disordered" evidence="1">
    <location>
        <begin position="75"/>
        <end position="96"/>
    </location>
</feature>
<evidence type="ECO:0000313" key="3">
    <source>
        <dbReference type="Proteomes" id="UP000055048"/>
    </source>
</evidence>